<evidence type="ECO:0000256" key="6">
    <source>
        <dbReference type="ARBA" id="ARBA00022553"/>
    </source>
</evidence>
<feature type="region of interest" description="Disordered" evidence="17">
    <location>
        <begin position="477"/>
        <end position="573"/>
    </location>
</feature>
<dbReference type="Pfam" id="PF00787">
    <property type="entry name" value="PX"/>
    <property type="match status" value="1"/>
</dbReference>
<comment type="function">
    <text evidence="11">Adapter protein involved in invadopodia and podosome formation, extracellular matrix degradation and invasiveness of some cancer cells. Binds matrix metalloproteinases (ADAMs), NADPH oxidases (NOXs) and phosphoinositides. Acts as an organizer protein that allows NOX1- or NOX3-dependent reactive oxygen species (ROS) generation and ROS localization. In association with ADAM12, mediates the neurotoxic effect of amyloid-beta peptide.</text>
</comment>
<feature type="region of interest" description="Disordered" evidence="17">
    <location>
        <begin position="1001"/>
        <end position="1026"/>
    </location>
</feature>
<feature type="compositionally biased region" description="Low complexity" evidence="17">
    <location>
        <begin position="658"/>
        <end position="685"/>
    </location>
</feature>
<dbReference type="SUPFAM" id="SSF50044">
    <property type="entry name" value="SH3-domain"/>
    <property type="match status" value="5"/>
</dbReference>
<organism evidence="20 21">
    <name type="scientific">Tursiops truncatus</name>
    <name type="common">Atlantic bottle-nosed dolphin</name>
    <name type="synonym">Delphinus truncatus</name>
    <dbReference type="NCBI Taxonomy" id="9739"/>
    <lineage>
        <taxon>Eukaryota</taxon>
        <taxon>Metazoa</taxon>
        <taxon>Chordata</taxon>
        <taxon>Craniata</taxon>
        <taxon>Vertebrata</taxon>
        <taxon>Euteleostomi</taxon>
        <taxon>Mammalia</taxon>
        <taxon>Eutheria</taxon>
        <taxon>Laurasiatheria</taxon>
        <taxon>Artiodactyla</taxon>
        <taxon>Whippomorpha</taxon>
        <taxon>Cetacea</taxon>
        <taxon>Odontoceti</taxon>
        <taxon>Delphinidae</taxon>
        <taxon>Tursiops</taxon>
    </lineage>
</organism>
<feature type="compositionally biased region" description="Acidic residues" evidence="17">
    <location>
        <begin position="539"/>
        <end position="549"/>
    </location>
</feature>
<feature type="domain" description="SH3" evidence="18">
    <location>
        <begin position="238"/>
        <end position="297"/>
    </location>
</feature>
<dbReference type="InterPro" id="IPR037961">
    <property type="entry name" value="SH3PXD2_PX"/>
</dbReference>
<dbReference type="FunFam" id="2.30.30.40:FF:000059">
    <property type="entry name" value="SH3 and PX domain-containing protein 2A"/>
    <property type="match status" value="1"/>
</dbReference>
<feature type="domain" description="SH3" evidence="18">
    <location>
        <begin position="166"/>
        <end position="225"/>
    </location>
</feature>
<evidence type="ECO:0000313" key="21">
    <source>
        <dbReference type="RefSeq" id="XP_033697976.1"/>
    </source>
</evidence>
<feature type="domain" description="SH3" evidence="18">
    <location>
        <begin position="812"/>
        <end position="871"/>
    </location>
</feature>
<dbReference type="SMART" id="SM00312">
    <property type="entry name" value="PX"/>
    <property type="match status" value="1"/>
</dbReference>
<evidence type="ECO:0000259" key="19">
    <source>
        <dbReference type="PROSITE" id="PS50195"/>
    </source>
</evidence>
<dbReference type="Proteomes" id="UP000245320">
    <property type="component" value="Chromosome 16"/>
</dbReference>
<name>A0A6J3Q6F5_TURTR</name>
<evidence type="ECO:0000256" key="1">
    <source>
        <dbReference type="ARBA" id="ARBA00004188"/>
    </source>
</evidence>
<dbReference type="CDD" id="cd12074">
    <property type="entry name" value="SH3_Tks5_1"/>
    <property type="match status" value="1"/>
</dbReference>
<dbReference type="PROSITE" id="PS50002">
    <property type="entry name" value="SH3"/>
    <property type="match status" value="5"/>
</dbReference>
<dbReference type="CDD" id="cd06888">
    <property type="entry name" value="PX_FISH"/>
    <property type="match status" value="1"/>
</dbReference>
<feature type="domain" description="SH3" evidence="18">
    <location>
        <begin position="420"/>
        <end position="479"/>
    </location>
</feature>
<dbReference type="InterPro" id="IPR036871">
    <property type="entry name" value="PX_dom_sf"/>
</dbReference>
<keyword evidence="8" id="KW-0965">Cell junction</keyword>
<keyword evidence="5" id="KW-0963">Cytoplasm</keyword>
<reference evidence="21" key="1">
    <citation type="submission" date="2025-08" db="UniProtKB">
        <authorList>
            <consortium name="RefSeq"/>
        </authorList>
    </citation>
    <scope>IDENTIFICATION</scope>
    <source>
        <tissue evidence="21">Spleen</tissue>
    </source>
</reference>
<dbReference type="FunFam" id="2.30.30.40:FF:000194">
    <property type="entry name" value="SH3 and PX domains 2A"/>
    <property type="match status" value="1"/>
</dbReference>
<dbReference type="InterPro" id="IPR001452">
    <property type="entry name" value="SH3_domain"/>
</dbReference>
<dbReference type="AlphaFoldDB" id="A0A6J3Q6F5"/>
<dbReference type="InterPro" id="IPR035452">
    <property type="entry name" value="SH3PXD2A_SH3_2"/>
</dbReference>
<dbReference type="PANTHER" id="PTHR15706">
    <property type="entry name" value="SH3 MULTIPLE DOMAIN"/>
    <property type="match status" value="1"/>
</dbReference>
<keyword evidence="6" id="KW-0597">Phosphoprotein</keyword>
<dbReference type="FunFam" id="2.30.30.40:FF:000020">
    <property type="entry name" value="SH3 and PX domain-containing protein 2A"/>
    <property type="match status" value="1"/>
</dbReference>
<protein>
    <recommendedName>
        <fullName evidence="12">SH3 and PX domain-containing protein 2A</fullName>
    </recommendedName>
    <alternativeName>
        <fullName evidence="14">Five SH3 domain-containing protein</fullName>
    </alternativeName>
    <alternativeName>
        <fullName evidence="15">SH3 multiple domains protein 1</fullName>
    </alternativeName>
    <alternativeName>
        <fullName evidence="13">Tyrosine kinase substrate with five SH3 domains</fullName>
    </alternativeName>
</protein>
<evidence type="ECO:0000256" key="13">
    <source>
        <dbReference type="ARBA" id="ARBA00077204"/>
    </source>
</evidence>
<dbReference type="PROSITE" id="PS50195">
    <property type="entry name" value="PX"/>
    <property type="match status" value="1"/>
</dbReference>
<evidence type="ECO:0000256" key="15">
    <source>
        <dbReference type="ARBA" id="ARBA00079629"/>
    </source>
</evidence>
<dbReference type="CDD" id="cd12079">
    <property type="entry name" value="SH3_Tks5_3"/>
    <property type="match status" value="1"/>
</dbReference>
<proteinExistence type="inferred from homology"/>
<dbReference type="SMART" id="SM00326">
    <property type="entry name" value="SH3"/>
    <property type="match status" value="5"/>
</dbReference>
<dbReference type="InterPro" id="IPR001683">
    <property type="entry name" value="PX_dom"/>
</dbReference>
<evidence type="ECO:0000256" key="4">
    <source>
        <dbReference type="ARBA" id="ARBA00022443"/>
    </source>
</evidence>
<comment type="subcellular location">
    <subcellularLocation>
        <location evidence="1">Cell projection</location>
        <location evidence="1">Podosome</location>
    </subcellularLocation>
    <subcellularLocation>
        <location evidence="2">Cytoplasm</location>
    </subcellularLocation>
</comment>
<dbReference type="FunFam" id="2.30.30.40:FF:000031">
    <property type="entry name" value="SH3 and PX domain-containing protein 2A"/>
    <property type="match status" value="1"/>
</dbReference>
<evidence type="ECO:0000256" key="5">
    <source>
        <dbReference type="ARBA" id="ARBA00022490"/>
    </source>
</evidence>
<dbReference type="Pfam" id="PF07653">
    <property type="entry name" value="SH3_2"/>
    <property type="match status" value="1"/>
</dbReference>
<evidence type="ECO:0000256" key="3">
    <source>
        <dbReference type="ARBA" id="ARBA00009628"/>
    </source>
</evidence>
<dbReference type="CDD" id="cd12020">
    <property type="entry name" value="SH3_Tks5_5"/>
    <property type="match status" value="1"/>
</dbReference>
<dbReference type="PANTHER" id="PTHR15706:SF2">
    <property type="entry name" value="SH3 AND PX DOMAIN-CONTAINING PROTEIN 2A"/>
    <property type="match status" value="1"/>
</dbReference>
<feature type="region of interest" description="Disordered" evidence="17">
    <location>
        <begin position="603"/>
        <end position="790"/>
    </location>
</feature>
<evidence type="ECO:0000256" key="14">
    <source>
        <dbReference type="ARBA" id="ARBA00077836"/>
    </source>
</evidence>
<dbReference type="GO" id="GO:0042554">
    <property type="term" value="P:superoxide anion generation"/>
    <property type="evidence" value="ECO:0007669"/>
    <property type="project" value="TreeGrafter"/>
</dbReference>
<dbReference type="GO" id="GO:0016176">
    <property type="term" value="F:superoxide-generating NADPH oxidase activator activity"/>
    <property type="evidence" value="ECO:0007669"/>
    <property type="project" value="TreeGrafter"/>
</dbReference>
<dbReference type="CDD" id="cd12077">
    <property type="entry name" value="SH3_Tks5_2"/>
    <property type="match status" value="1"/>
</dbReference>
<dbReference type="InterPro" id="IPR035454">
    <property type="entry name" value="SH3PXD2A_SH3_5"/>
</dbReference>
<evidence type="ECO:0000256" key="8">
    <source>
        <dbReference type="ARBA" id="ARBA00022949"/>
    </source>
</evidence>
<comment type="similarity">
    <text evidence="3">Belongs to the SH3PXD2 family.</text>
</comment>
<keyword evidence="7" id="KW-0677">Repeat</keyword>
<dbReference type="Gene3D" id="2.30.30.40">
    <property type="entry name" value="SH3 Domains"/>
    <property type="match status" value="5"/>
</dbReference>
<dbReference type="FunFam" id="3.30.1520.10:FF:000005">
    <property type="entry name" value="SH3 and PX domain-containing protein 2B"/>
    <property type="match status" value="1"/>
</dbReference>
<dbReference type="InterPro" id="IPR035453">
    <property type="entry name" value="SH3PXD2A_SH3_4"/>
</dbReference>
<gene>
    <name evidence="21" type="primary">SH3PXD2A</name>
</gene>
<feature type="region of interest" description="Disordered" evidence="17">
    <location>
        <begin position="388"/>
        <end position="416"/>
    </location>
</feature>
<dbReference type="InterPro" id="IPR035449">
    <property type="entry name" value="SH3PXD2A_SH3_3"/>
</dbReference>
<evidence type="ECO:0000256" key="12">
    <source>
        <dbReference type="ARBA" id="ARBA00072115"/>
    </source>
</evidence>
<dbReference type="GO" id="GO:0035091">
    <property type="term" value="F:phosphatidylinositol binding"/>
    <property type="evidence" value="ECO:0007669"/>
    <property type="project" value="InterPro"/>
</dbReference>
<evidence type="ECO:0000256" key="7">
    <source>
        <dbReference type="ARBA" id="ARBA00022737"/>
    </source>
</evidence>
<dbReference type="Pfam" id="PF00018">
    <property type="entry name" value="SH3_1"/>
    <property type="match status" value="3"/>
</dbReference>
<dbReference type="GO" id="GO:0005737">
    <property type="term" value="C:cytoplasm"/>
    <property type="evidence" value="ECO:0007669"/>
    <property type="project" value="UniProtKB-SubCell"/>
</dbReference>
<feature type="compositionally biased region" description="Basic and acidic residues" evidence="17">
    <location>
        <begin position="686"/>
        <end position="695"/>
    </location>
</feature>
<dbReference type="InterPro" id="IPR051228">
    <property type="entry name" value="NADPH_Oxidase/PX-Domain"/>
</dbReference>
<evidence type="ECO:0000256" key="2">
    <source>
        <dbReference type="ARBA" id="ARBA00004496"/>
    </source>
</evidence>
<dbReference type="SUPFAM" id="SSF64268">
    <property type="entry name" value="PX domain"/>
    <property type="match status" value="1"/>
</dbReference>
<sequence length="1105" mass="121699">MLAYCVQDATVVDVEKRRNPSKHYVYIINVTWSDSTSQTIYRRYSKFFDLQMQLLDKFPIEGGQKDPKQRIIPFLPGKILFRRSHIRDVAVKRLKPIDEYCRALVRLPPHISQCDEVFRFFEARPEDVNPPKEDYGSSKRKSVWLSSWAESPKKNVTGADTHAEPMILEQYVVVSNYKKQENSELSLQAGEVVDVIEKNESGWWFVSTSEEQGWVPATYLEAQNGTRDDSDINTSKTGEEEKYVTVQPYTSQSKDEIGFEKGVTVEVIRKNLEGWWYIRYLGKEGWAPASYLKKAKDDLPARKKNLAGPVEIIGNIMEISNLLNKKASGDKETTPAEGEAPEAPITKKEISLPILCNASNGSALGVPERTVSKLAQGSPAVARIAPQRAQISSPNLRTRPPPRRESSLGFQLPKPPEPPSVEVEYYTIAEFQSCISDGISFRGGQKAEVIDKNSGGWWYVQIGEKEGWAPASYIDKRRKPNLSRRTSTLTRPKVPPPAPPSKPKEAEEGLAGAGESQDSPLRLRYEEPEYDIPAFGFDSEPELSEEPAEDGSSGDRRPGQPHKPSPAFSLQRARFKVGGSAEDVALEEETIYENEGFRACAEDALSARRSSRDSDSPGGSPLSLARKNSPRSGSPKSSSLLKLKAEKNAQAELGKNHSSASFSSSITINTTCSSSSSSSSSSLSKNSEDLKRRSASDAGIRGAPKVGARKDADPKTGLTSCARAKPSVRPKPFLNRTESQSQEKMDISTLRRQLRPTGQLRGGLKGSKSEDSELPPQMAFEGPGEGSRRGSADLITLPAATPPCPTKKGWEGQATSYTTCSAYQKVQDSEISFPAGVEVQVLEKLESGWWYVRFGELEGWAPSHYLVLGENEQFDPPGKELDTVATKSKQNEGKSDSLEKIEKRVQALNTVNQSKRATPPIPSKPPGGFVKTSGAGAVKMRNGVRQVAVRPQSVFVSPPPKDSNLSCALRRNESLTATDGLRGVRRNSSFSTARSAAAEAKGRLVERAASQGSDPPLLPTQRNGIPVSPVRPKPIEKSQFIHNNLKDVYVSIADYEGDEETAGFQEGVSMEVLERNPNGWWYCQILDGVKPFKGWVPSNYLEKKN</sequence>
<feature type="domain" description="SH3" evidence="18">
    <location>
        <begin position="1044"/>
        <end position="1105"/>
    </location>
</feature>
<feature type="domain" description="PX" evidence="19">
    <location>
        <begin position="4"/>
        <end position="128"/>
    </location>
</feature>
<dbReference type="CDD" id="cd12019">
    <property type="entry name" value="SH3_Tks5_4"/>
    <property type="match status" value="1"/>
</dbReference>
<evidence type="ECO:0000256" key="17">
    <source>
        <dbReference type="SAM" id="MobiDB-lite"/>
    </source>
</evidence>
<evidence type="ECO:0000256" key="16">
    <source>
        <dbReference type="PROSITE-ProRule" id="PRU00192"/>
    </source>
</evidence>
<evidence type="ECO:0000256" key="11">
    <source>
        <dbReference type="ARBA" id="ARBA00053383"/>
    </source>
</evidence>
<accession>A0A6J3Q6F5</accession>
<dbReference type="Gene3D" id="3.30.1520.10">
    <property type="entry name" value="Phox-like domain"/>
    <property type="match status" value="1"/>
</dbReference>
<evidence type="ECO:0000256" key="9">
    <source>
        <dbReference type="ARBA" id="ARBA00023054"/>
    </source>
</evidence>
<dbReference type="CTD" id="9644"/>
<dbReference type="GO" id="GO:0002102">
    <property type="term" value="C:podosome"/>
    <property type="evidence" value="ECO:0007669"/>
    <property type="project" value="UniProtKB-SubCell"/>
</dbReference>
<keyword evidence="20" id="KW-1185">Reference proteome</keyword>
<dbReference type="InterPro" id="IPR035450">
    <property type="entry name" value="SH3PXD2A_SH3_1"/>
</dbReference>
<dbReference type="RefSeq" id="XP_033697976.1">
    <property type="nucleotide sequence ID" value="XM_033842085.1"/>
</dbReference>
<dbReference type="FunFam" id="2.30.30.40:FF:000042">
    <property type="entry name" value="SH3 and PX domain-containing protein 2A"/>
    <property type="match status" value="1"/>
</dbReference>
<keyword evidence="9" id="KW-0175">Coiled coil</keyword>
<keyword evidence="10" id="KW-0966">Cell projection</keyword>
<evidence type="ECO:0000313" key="20">
    <source>
        <dbReference type="Proteomes" id="UP000245320"/>
    </source>
</evidence>
<keyword evidence="4 16" id="KW-0728">SH3 domain</keyword>
<feature type="compositionally biased region" description="Low complexity" evidence="17">
    <location>
        <begin position="616"/>
        <end position="625"/>
    </location>
</feature>
<dbReference type="InterPro" id="IPR036028">
    <property type="entry name" value="SH3-like_dom_sf"/>
</dbReference>
<dbReference type="GeneID" id="101318211"/>
<evidence type="ECO:0000256" key="10">
    <source>
        <dbReference type="ARBA" id="ARBA00023273"/>
    </source>
</evidence>
<evidence type="ECO:0000259" key="18">
    <source>
        <dbReference type="PROSITE" id="PS50002"/>
    </source>
</evidence>